<keyword evidence="2" id="KW-1133">Transmembrane helix</keyword>
<dbReference type="Proteomes" id="UP000027238">
    <property type="component" value="Unassembled WGS sequence"/>
</dbReference>
<keyword evidence="4" id="KW-1185">Reference proteome</keyword>
<protein>
    <submittedName>
        <fullName evidence="3">Uncharacterized protein</fullName>
    </submittedName>
</protein>
<feature type="compositionally biased region" description="Low complexity" evidence="1">
    <location>
        <begin position="294"/>
        <end position="308"/>
    </location>
</feature>
<comment type="caution">
    <text evidence="3">The sequence shown here is derived from an EMBL/GenBank/DDBJ whole genome shotgun (WGS) entry which is preliminary data.</text>
</comment>
<feature type="compositionally biased region" description="Low complexity" evidence="1">
    <location>
        <begin position="209"/>
        <end position="248"/>
    </location>
</feature>
<feature type="transmembrane region" description="Helical" evidence="2">
    <location>
        <begin position="29"/>
        <end position="49"/>
    </location>
</feature>
<dbReference type="OrthoDB" id="10658815at2759"/>
<evidence type="ECO:0000313" key="3">
    <source>
        <dbReference type="EMBL" id="KDN68121.1"/>
    </source>
</evidence>
<sequence>MSGLLPASKLENTLKKARRVPPVYDPSNYIPILVVCGYIIFGIFLYALWNRGRTLPAWYVDSARRRREKVLVVLWYTTAVALWPLLMLGLMSVLLGAMCRKVRDRGRRLFRDGGRRRRRDAVDLERWNEVPLNEGSSRAPATVVVFVDPFEDRGRLSSRARADGPEVSEDRSPRDCGANRGSEQRLPPTVWCNRLPSPVEMQRATVQASLGGSSSSSSSSPSSSEGGRCPGSSHPSGSGSGDVNSNGSAAPPASLPRGGDKVIDSNPIGKVEALQWLQTIPEDERGDLGGGLGRTRALAARTPRTTTP</sequence>
<keyword evidence="2" id="KW-0472">Membrane</keyword>
<dbReference type="OMA" id="ERWNEVP"/>
<evidence type="ECO:0000256" key="2">
    <source>
        <dbReference type="SAM" id="Phobius"/>
    </source>
</evidence>
<evidence type="ECO:0000313" key="4">
    <source>
        <dbReference type="Proteomes" id="UP000027238"/>
    </source>
</evidence>
<feature type="region of interest" description="Disordered" evidence="1">
    <location>
        <begin position="156"/>
        <end position="193"/>
    </location>
</feature>
<accession>A0A066XQV1</accession>
<dbReference type="eggNOG" id="ENOG502T4I6">
    <property type="taxonomic scope" value="Eukaryota"/>
</dbReference>
<name>A0A066XQV1_COLSU</name>
<proteinExistence type="predicted"/>
<evidence type="ECO:0000256" key="1">
    <source>
        <dbReference type="SAM" id="MobiDB-lite"/>
    </source>
</evidence>
<organism evidence="3 4">
    <name type="scientific">Colletotrichum sublineola</name>
    <name type="common">Sorghum anthracnose fungus</name>
    <dbReference type="NCBI Taxonomy" id="1173701"/>
    <lineage>
        <taxon>Eukaryota</taxon>
        <taxon>Fungi</taxon>
        <taxon>Dikarya</taxon>
        <taxon>Ascomycota</taxon>
        <taxon>Pezizomycotina</taxon>
        <taxon>Sordariomycetes</taxon>
        <taxon>Hypocreomycetidae</taxon>
        <taxon>Glomerellales</taxon>
        <taxon>Glomerellaceae</taxon>
        <taxon>Colletotrichum</taxon>
        <taxon>Colletotrichum graminicola species complex</taxon>
    </lineage>
</organism>
<keyword evidence="2" id="KW-0812">Transmembrane</keyword>
<feature type="region of interest" description="Disordered" evidence="1">
    <location>
        <begin position="206"/>
        <end position="308"/>
    </location>
</feature>
<dbReference type="HOGENOM" id="CLU_1069610_0_0_1"/>
<dbReference type="AlphaFoldDB" id="A0A066XQV1"/>
<feature type="transmembrane region" description="Helical" evidence="2">
    <location>
        <begin position="70"/>
        <end position="98"/>
    </location>
</feature>
<feature type="compositionally biased region" description="Basic and acidic residues" evidence="1">
    <location>
        <begin position="156"/>
        <end position="174"/>
    </location>
</feature>
<gene>
    <name evidence="3" type="ORF">CSUB01_07491</name>
</gene>
<reference evidence="4" key="1">
    <citation type="journal article" date="2014" name="Genome Announc.">
        <title>Draft genome sequence of Colletotrichum sublineola, a destructive pathogen of cultivated sorghum.</title>
        <authorList>
            <person name="Baroncelli R."/>
            <person name="Sanz-Martin J.M."/>
            <person name="Rech G.E."/>
            <person name="Sukno S.A."/>
            <person name="Thon M.R."/>
        </authorList>
    </citation>
    <scope>NUCLEOTIDE SEQUENCE [LARGE SCALE GENOMIC DNA]</scope>
    <source>
        <strain evidence="4">TX430BB</strain>
    </source>
</reference>
<dbReference type="EMBL" id="JMSE01000726">
    <property type="protein sequence ID" value="KDN68121.1"/>
    <property type="molecule type" value="Genomic_DNA"/>
</dbReference>